<dbReference type="AlphaFoldDB" id="A0A097IHJ6"/>
<dbReference type="Proteomes" id="UP000029914">
    <property type="component" value="Chromosome"/>
</dbReference>
<dbReference type="HOGENOM" id="CLU_059335_0_0_11"/>
<proteinExistence type="predicted"/>
<name>A0A097IHJ6_9CORY</name>
<evidence type="ECO:0000313" key="2">
    <source>
        <dbReference type="Proteomes" id="UP000029914"/>
    </source>
</evidence>
<dbReference type="InterPro" id="IPR011335">
    <property type="entry name" value="Restrct_endonuc-II-like"/>
</dbReference>
<sequence>MGELKTRRELVAAGWNARGIAAAVRDKKLFQAAQGVYCTAPVRRDQRLRAIVLGHPSIIFSGVTAAEIHLGKKHTFPADAVVERSRGRSRTLEGMVEVRQAQNVAAEIVDGLPVVSVLRAAIGAHERAPHLARELLAESYPGKTGEARLAEDLAAHPRIPKTFRAIIAGSAVGGDSKTERRIFQDLRAAGLKIRQNVQLGPYRYDGEVLGHRTLIEIDSYTHHAVGTDPGESGGGVENARTFVQDRWKQNYAVCRGYRVLRYSATCVDEHSDLIVEQVLGLVRGEEPSGRQASGVWEWHETFTSARWLRERGGWGE</sequence>
<reference evidence="1 2" key="1">
    <citation type="submission" date="2013-09" db="EMBL/GenBank/DDBJ databases">
        <title>Complete genome sequence of Corynebacterium doosanense CAU 212(T) (=DSM 45436(T)), isolated from activated sludge.</title>
        <authorList>
            <person name="Schaffert L."/>
            <person name="Albersmeier A."/>
            <person name="Kalinowski J."/>
            <person name="Ruckert C."/>
        </authorList>
    </citation>
    <scope>NUCLEOTIDE SEQUENCE [LARGE SCALE GENOMIC DNA]</scope>
    <source>
        <strain evidence="1 2">CAU 212</strain>
    </source>
</reference>
<dbReference type="eggNOG" id="COG2852">
    <property type="taxonomic scope" value="Bacteria"/>
</dbReference>
<evidence type="ECO:0008006" key="3">
    <source>
        <dbReference type="Google" id="ProtNLM"/>
    </source>
</evidence>
<protein>
    <recommendedName>
        <fullName evidence="3">DUF559 domain-containing protein</fullName>
    </recommendedName>
</protein>
<dbReference type="RefSeq" id="WP_020384511.1">
    <property type="nucleotide sequence ID" value="NZ_AQUX01000001.1"/>
</dbReference>
<dbReference type="KEGG" id="cdo:CDOO_10155"/>
<dbReference type="STRING" id="558173.CDOO_10155"/>
<dbReference type="EMBL" id="CP006764">
    <property type="protein sequence ID" value="AIT61588.1"/>
    <property type="molecule type" value="Genomic_DNA"/>
</dbReference>
<dbReference type="SUPFAM" id="SSF52980">
    <property type="entry name" value="Restriction endonuclease-like"/>
    <property type="match status" value="1"/>
</dbReference>
<keyword evidence="2" id="KW-1185">Reference proteome</keyword>
<gene>
    <name evidence="1" type="ORF">CDOO_10155</name>
</gene>
<organism evidence="1 2">
    <name type="scientific">Corynebacterium doosanense CAU 212 = DSM 45436</name>
    <dbReference type="NCBI Taxonomy" id="558173"/>
    <lineage>
        <taxon>Bacteria</taxon>
        <taxon>Bacillati</taxon>
        <taxon>Actinomycetota</taxon>
        <taxon>Actinomycetes</taxon>
        <taxon>Mycobacteriales</taxon>
        <taxon>Corynebacteriaceae</taxon>
        <taxon>Corynebacterium</taxon>
    </lineage>
</organism>
<evidence type="ECO:0000313" key="1">
    <source>
        <dbReference type="EMBL" id="AIT61588.1"/>
    </source>
</evidence>
<dbReference type="Gene3D" id="3.40.960.10">
    <property type="entry name" value="VSR Endonuclease"/>
    <property type="match status" value="1"/>
</dbReference>
<accession>A0A097IHJ6</accession>
<dbReference type="OrthoDB" id="4419644at2"/>